<evidence type="ECO:0008006" key="4">
    <source>
        <dbReference type="Google" id="ProtNLM"/>
    </source>
</evidence>
<feature type="compositionally biased region" description="Polar residues" evidence="1">
    <location>
        <begin position="136"/>
        <end position="160"/>
    </location>
</feature>
<feature type="region of interest" description="Disordered" evidence="1">
    <location>
        <begin position="101"/>
        <end position="165"/>
    </location>
</feature>
<dbReference type="AlphaFoldDB" id="A0AAJ0CYP1"/>
<name>A0AAJ0CYP1_9HYPO</name>
<sequence length="279" mass="31633">MDHHQRQSSENTLVTSPEDDYPIRNEQEQQVTEVNCPITNEQEQQTTEDSSSEDPAINQDILFSDIHFSTERHSYTNFEEVIIAFTSTRISMAEVEQRNNSTSFESAYPNANSSSSRDVTNTVTVERPENSGAVPQPTSECGNLTDTETSMDSMFNSESEPQPFVPQEVQSLENEILRQGRQAGLPYSAVRASYNFSVGESALRGRWRAIRLPPHRRLRSPEWQAVDVQLLWHAIPFYTRVNGSVSWGGVAEYIFQHGGTYHFGSVDCARKWREIIGHV</sequence>
<keyword evidence="3" id="KW-1185">Reference proteome</keyword>
<evidence type="ECO:0000313" key="3">
    <source>
        <dbReference type="Proteomes" id="UP001251528"/>
    </source>
</evidence>
<feature type="compositionally biased region" description="Polar residues" evidence="1">
    <location>
        <begin position="101"/>
        <end position="124"/>
    </location>
</feature>
<gene>
    <name evidence="2" type="ORF">QQS21_000514</name>
</gene>
<proteinExistence type="predicted"/>
<protein>
    <recommendedName>
        <fullName evidence="4">Myb-like domain-containing protein</fullName>
    </recommendedName>
</protein>
<dbReference type="Proteomes" id="UP001251528">
    <property type="component" value="Unassembled WGS sequence"/>
</dbReference>
<feature type="region of interest" description="Disordered" evidence="1">
    <location>
        <begin position="1"/>
        <end position="54"/>
    </location>
</feature>
<reference evidence="2" key="1">
    <citation type="submission" date="2023-06" db="EMBL/GenBank/DDBJ databases">
        <title>Conoideocrella luteorostrata (Hypocreales: Clavicipitaceae), a potential biocontrol fungus for elongate hemlock scale in United States Christmas tree production areas.</title>
        <authorList>
            <person name="Barrett H."/>
            <person name="Lovett B."/>
            <person name="Macias A.M."/>
            <person name="Stajich J.E."/>
            <person name="Kasson M.T."/>
        </authorList>
    </citation>
    <scope>NUCLEOTIDE SEQUENCE</scope>
    <source>
        <strain evidence="2">ARSEF 14590</strain>
    </source>
</reference>
<organism evidence="2 3">
    <name type="scientific">Conoideocrella luteorostrata</name>
    <dbReference type="NCBI Taxonomy" id="1105319"/>
    <lineage>
        <taxon>Eukaryota</taxon>
        <taxon>Fungi</taxon>
        <taxon>Dikarya</taxon>
        <taxon>Ascomycota</taxon>
        <taxon>Pezizomycotina</taxon>
        <taxon>Sordariomycetes</taxon>
        <taxon>Hypocreomycetidae</taxon>
        <taxon>Hypocreales</taxon>
        <taxon>Clavicipitaceae</taxon>
        <taxon>Conoideocrella</taxon>
    </lineage>
</organism>
<dbReference type="EMBL" id="JASWJB010000005">
    <property type="protein sequence ID" value="KAK2616472.1"/>
    <property type="molecule type" value="Genomic_DNA"/>
</dbReference>
<comment type="caution">
    <text evidence="2">The sequence shown here is derived from an EMBL/GenBank/DDBJ whole genome shotgun (WGS) entry which is preliminary data.</text>
</comment>
<accession>A0AAJ0CYP1</accession>
<evidence type="ECO:0000256" key="1">
    <source>
        <dbReference type="SAM" id="MobiDB-lite"/>
    </source>
</evidence>
<feature type="compositionally biased region" description="Polar residues" evidence="1">
    <location>
        <begin position="28"/>
        <end position="49"/>
    </location>
</feature>
<evidence type="ECO:0000313" key="2">
    <source>
        <dbReference type="EMBL" id="KAK2616472.1"/>
    </source>
</evidence>